<gene>
    <name evidence="2" type="ORF">VM1G_00811</name>
</gene>
<dbReference type="EMBL" id="CM003098">
    <property type="protein sequence ID" value="KUI64642.1"/>
    <property type="molecule type" value="Genomic_DNA"/>
</dbReference>
<sequence length="238" mass="26412">MSAEQLYTPGISSRQSACDRCRCHNAKCMRELPSQTRCDRSLEDNVDCIDTSPMSKMRNCSGEYAIHKDRVHKRHRQGSNQQRGIVTPTSTSSNALGPTSFEWLNPSLSAMSNAIGDVNGDSNTTLYGSMYFDELKQPLDHFNSSMNLPGELLNRETIPTSSQSTLPSASTYTTYIEGLHNTVDLPPTYYGNVDLSPDVQSGVTNWVPVELNQTPMQRLSNIEYKLITLLGLLRQGIA</sequence>
<dbReference type="OrthoDB" id="3434319at2759"/>
<evidence type="ECO:0000313" key="2">
    <source>
        <dbReference type="EMBL" id="KUI64642.1"/>
    </source>
</evidence>
<accession>A0A194VKW4</accession>
<evidence type="ECO:0000313" key="3">
    <source>
        <dbReference type="Proteomes" id="UP000078559"/>
    </source>
</evidence>
<keyword evidence="3" id="KW-1185">Reference proteome</keyword>
<evidence type="ECO:0008006" key="4">
    <source>
        <dbReference type="Google" id="ProtNLM"/>
    </source>
</evidence>
<feature type="compositionally biased region" description="Polar residues" evidence="1">
    <location>
        <begin position="78"/>
        <end position="97"/>
    </location>
</feature>
<proteinExistence type="predicted"/>
<name>A0A194VKW4_CYTMA</name>
<feature type="region of interest" description="Disordered" evidence="1">
    <location>
        <begin position="71"/>
        <end position="98"/>
    </location>
</feature>
<organism evidence="2 3">
    <name type="scientific">Cytospora mali</name>
    <name type="common">Apple Valsa canker fungus</name>
    <name type="synonym">Valsa mali</name>
    <dbReference type="NCBI Taxonomy" id="578113"/>
    <lineage>
        <taxon>Eukaryota</taxon>
        <taxon>Fungi</taxon>
        <taxon>Dikarya</taxon>
        <taxon>Ascomycota</taxon>
        <taxon>Pezizomycotina</taxon>
        <taxon>Sordariomycetes</taxon>
        <taxon>Sordariomycetidae</taxon>
        <taxon>Diaporthales</taxon>
        <taxon>Cytosporaceae</taxon>
        <taxon>Cytospora</taxon>
    </lineage>
</organism>
<reference evidence="2" key="1">
    <citation type="submission" date="2014-12" db="EMBL/GenBank/DDBJ databases">
        <title>Genome Sequence of Valsa Canker Pathogens Uncovers a Specific Adaption of Colonization on Woody Bark.</title>
        <authorList>
            <person name="Yin Z."/>
            <person name="Liu H."/>
            <person name="Gao X."/>
            <person name="Li Z."/>
            <person name="Song N."/>
            <person name="Ke X."/>
            <person name="Dai Q."/>
            <person name="Wu Y."/>
            <person name="Sun Y."/>
            <person name="Xu J.-R."/>
            <person name="Kang Z.K."/>
            <person name="Wang L."/>
            <person name="Huang L."/>
        </authorList>
    </citation>
    <scope>NUCLEOTIDE SEQUENCE [LARGE SCALE GENOMIC DNA]</scope>
    <source>
        <strain evidence="2">03-8</strain>
    </source>
</reference>
<evidence type="ECO:0000256" key="1">
    <source>
        <dbReference type="SAM" id="MobiDB-lite"/>
    </source>
</evidence>
<protein>
    <recommendedName>
        <fullName evidence="4">Zn(2)-C6 fungal-type domain-containing protein</fullName>
    </recommendedName>
</protein>
<dbReference type="AlphaFoldDB" id="A0A194VKW4"/>
<dbReference type="Proteomes" id="UP000078559">
    <property type="component" value="Chromosome 1"/>
</dbReference>